<feature type="region of interest" description="Disordered" evidence="1">
    <location>
        <begin position="30"/>
        <end position="61"/>
    </location>
</feature>
<protein>
    <recommendedName>
        <fullName evidence="3">Transcriptional coactivator p15 (PC4) C-terminal domain-containing protein</fullName>
    </recommendedName>
</protein>
<dbReference type="AlphaFoldDB" id="A0A0F8ZCC2"/>
<evidence type="ECO:0000313" key="2">
    <source>
        <dbReference type="EMBL" id="KKK91427.1"/>
    </source>
</evidence>
<proteinExistence type="predicted"/>
<dbReference type="EMBL" id="LAZR01048653">
    <property type="protein sequence ID" value="KKK91427.1"/>
    <property type="molecule type" value="Genomic_DNA"/>
</dbReference>
<reference evidence="2" key="1">
    <citation type="journal article" date="2015" name="Nature">
        <title>Complex archaea that bridge the gap between prokaryotes and eukaryotes.</title>
        <authorList>
            <person name="Spang A."/>
            <person name="Saw J.H."/>
            <person name="Jorgensen S.L."/>
            <person name="Zaremba-Niedzwiedzka K."/>
            <person name="Martijn J."/>
            <person name="Lind A.E."/>
            <person name="van Eijk R."/>
            <person name="Schleper C."/>
            <person name="Guy L."/>
            <person name="Ettema T.J."/>
        </authorList>
    </citation>
    <scope>NUCLEOTIDE SEQUENCE</scope>
</reference>
<evidence type="ECO:0008006" key="3">
    <source>
        <dbReference type="Google" id="ProtNLM"/>
    </source>
</evidence>
<feature type="compositionally biased region" description="Basic and acidic residues" evidence="1">
    <location>
        <begin position="35"/>
        <end position="53"/>
    </location>
</feature>
<accession>A0A0F8ZCC2</accession>
<gene>
    <name evidence="2" type="ORF">LCGC14_2713060</name>
</gene>
<organism evidence="2">
    <name type="scientific">marine sediment metagenome</name>
    <dbReference type="NCBI Taxonomy" id="412755"/>
    <lineage>
        <taxon>unclassified sequences</taxon>
        <taxon>metagenomes</taxon>
        <taxon>ecological metagenomes</taxon>
    </lineage>
</organism>
<comment type="caution">
    <text evidence="2">The sequence shown here is derived from an EMBL/GenBank/DDBJ whole genome shotgun (WGS) entry which is preliminary data.</text>
</comment>
<sequence>MRYTGTTKKGLRIPAEHFAAFKEMINSISEEDLAETEKTTQEEVPKEQKTLEKTEEDMPDY</sequence>
<name>A0A0F8ZCC2_9ZZZZ</name>
<evidence type="ECO:0000256" key="1">
    <source>
        <dbReference type="SAM" id="MobiDB-lite"/>
    </source>
</evidence>